<dbReference type="Pfam" id="PF24864">
    <property type="entry name" value="DUF7730"/>
    <property type="match status" value="1"/>
</dbReference>
<evidence type="ECO:0000313" key="2">
    <source>
        <dbReference type="EMBL" id="KAH7069240.1"/>
    </source>
</evidence>
<dbReference type="InterPro" id="IPR056632">
    <property type="entry name" value="DUF7730"/>
</dbReference>
<keyword evidence="3" id="KW-1185">Reference proteome</keyword>
<protein>
    <recommendedName>
        <fullName evidence="1">DUF7730 domain-containing protein</fullName>
    </recommendedName>
</protein>
<proteinExistence type="predicted"/>
<reference evidence="2" key="1">
    <citation type="journal article" date="2021" name="Nat. Commun.">
        <title>Genetic determinants of endophytism in the Arabidopsis root mycobiome.</title>
        <authorList>
            <person name="Mesny F."/>
            <person name="Miyauchi S."/>
            <person name="Thiergart T."/>
            <person name="Pickel B."/>
            <person name="Atanasova L."/>
            <person name="Karlsson M."/>
            <person name="Huettel B."/>
            <person name="Barry K.W."/>
            <person name="Haridas S."/>
            <person name="Chen C."/>
            <person name="Bauer D."/>
            <person name="Andreopoulos W."/>
            <person name="Pangilinan J."/>
            <person name="LaButti K."/>
            <person name="Riley R."/>
            <person name="Lipzen A."/>
            <person name="Clum A."/>
            <person name="Drula E."/>
            <person name="Henrissat B."/>
            <person name="Kohler A."/>
            <person name="Grigoriev I.V."/>
            <person name="Martin F.M."/>
            <person name="Hacquard S."/>
        </authorList>
    </citation>
    <scope>NUCLEOTIDE SEQUENCE</scope>
    <source>
        <strain evidence="2">MPI-SDFR-AT-0120</strain>
    </source>
</reference>
<feature type="domain" description="DUF7730" evidence="1">
    <location>
        <begin position="20"/>
        <end position="135"/>
    </location>
</feature>
<comment type="caution">
    <text evidence="2">The sequence shown here is derived from an EMBL/GenBank/DDBJ whole genome shotgun (WGS) entry which is preliminary data.</text>
</comment>
<evidence type="ECO:0000313" key="3">
    <source>
        <dbReference type="Proteomes" id="UP000813461"/>
    </source>
</evidence>
<accession>A0A8K0QSY1</accession>
<dbReference type="PANTHER" id="PTHR38790:SF4">
    <property type="entry name" value="2EXR DOMAIN-CONTAINING PROTEIN"/>
    <property type="match status" value="1"/>
</dbReference>
<gene>
    <name evidence="2" type="ORF">FB567DRAFT_634188</name>
</gene>
<dbReference type="Proteomes" id="UP000813461">
    <property type="component" value="Unassembled WGS sequence"/>
</dbReference>
<dbReference type="PANTHER" id="PTHR38790">
    <property type="entry name" value="2EXR DOMAIN-CONTAINING PROTEIN-RELATED"/>
    <property type="match status" value="1"/>
</dbReference>
<organism evidence="2 3">
    <name type="scientific">Paraphoma chrysanthemicola</name>
    <dbReference type="NCBI Taxonomy" id="798071"/>
    <lineage>
        <taxon>Eukaryota</taxon>
        <taxon>Fungi</taxon>
        <taxon>Dikarya</taxon>
        <taxon>Ascomycota</taxon>
        <taxon>Pezizomycotina</taxon>
        <taxon>Dothideomycetes</taxon>
        <taxon>Pleosporomycetidae</taxon>
        <taxon>Pleosporales</taxon>
        <taxon>Pleosporineae</taxon>
        <taxon>Phaeosphaeriaceae</taxon>
        <taxon>Paraphoma</taxon>
    </lineage>
</organism>
<name>A0A8K0QSY1_9PLEO</name>
<evidence type="ECO:0000259" key="1">
    <source>
        <dbReference type="Pfam" id="PF24864"/>
    </source>
</evidence>
<dbReference type="EMBL" id="JAGMVJ010000030">
    <property type="protein sequence ID" value="KAH7069240.1"/>
    <property type="molecule type" value="Genomic_DNA"/>
</dbReference>
<sequence length="159" mass="18277">MADNVSNYATSTYAVQALNEQRSPLLRIPIEIRMQIYSYVFDSVVIDVAVDNTGYRKYKTYFHPHSKGRLSHHNTKVLSLPRTCRKIAIESRFLLLQHATFHIKNSLPFERHLNDLYPAQRNAIKAIHLHRAVATNLGANHFKAVSDATSLLEIWMVPH</sequence>
<dbReference type="OrthoDB" id="5413827at2759"/>
<dbReference type="AlphaFoldDB" id="A0A8K0QSY1"/>